<sequence length="285" mass="29959">MAGVAADFAEQVGRRPTLAELLEILGWAALGPLSSRVTFTALMEGGVPYRGPRQSAVGELDDAVFVDASDLLSLLARDGERRDDGIADPNELSSRLTAALQRWGGALADVGAGSVTSLTVDVPRARRPKVGDVLAIPASSGGYHLASVLARNRFGTALGVVEGTVPVPRVIGSLPVPAPARRLPVYTDDRLVVSGAWTVVGHDEALLALFPSDPEIYHSPEPAWPGVDLGEFGAAETASGEMRLLGVEEARAIGLLDGSYQQSFMPEELERLLDGQPSSASEESR</sequence>
<accession>W9G8B6</accession>
<dbReference type="EMBL" id="AWSA01000029">
    <property type="protein sequence ID" value="EWT01043.1"/>
    <property type="molecule type" value="Genomic_DNA"/>
</dbReference>
<dbReference type="STRING" id="1386089.N865_11865"/>
<dbReference type="AlphaFoldDB" id="W9G8B6"/>
<protein>
    <submittedName>
        <fullName evidence="1">Uncharacterized protein</fullName>
    </submittedName>
</protein>
<comment type="caution">
    <text evidence="1">The sequence shown here is derived from an EMBL/GenBank/DDBJ whole genome shotgun (WGS) entry which is preliminary data.</text>
</comment>
<dbReference type="eggNOG" id="ENOG5033VJJ">
    <property type="taxonomic scope" value="Bacteria"/>
</dbReference>
<proteinExistence type="predicted"/>
<organism evidence="1 2">
    <name type="scientific">Intrasporangium oryzae NRRL B-24470</name>
    <dbReference type="NCBI Taxonomy" id="1386089"/>
    <lineage>
        <taxon>Bacteria</taxon>
        <taxon>Bacillati</taxon>
        <taxon>Actinomycetota</taxon>
        <taxon>Actinomycetes</taxon>
        <taxon>Micrococcales</taxon>
        <taxon>Intrasporangiaceae</taxon>
        <taxon>Intrasporangium</taxon>
    </lineage>
</organism>
<keyword evidence="2" id="KW-1185">Reference proteome</keyword>
<reference evidence="1 2" key="1">
    <citation type="submission" date="2013-08" db="EMBL/GenBank/DDBJ databases">
        <title>Intrasporangium oryzae NRRL B-24470.</title>
        <authorList>
            <person name="Liu H."/>
            <person name="Wang G."/>
        </authorList>
    </citation>
    <scope>NUCLEOTIDE SEQUENCE [LARGE SCALE GENOMIC DNA]</scope>
    <source>
        <strain evidence="1 2">NRRL B-24470</strain>
    </source>
</reference>
<evidence type="ECO:0000313" key="1">
    <source>
        <dbReference type="EMBL" id="EWT01043.1"/>
    </source>
</evidence>
<name>W9G8B6_9MICO</name>
<dbReference type="Proteomes" id="UP000019489">
    <property type="component" value="Unassembled WGS sequence"/>
</dbReference>
<gene>
    <name evidence="1" type="ORF">N865_11865</name>
</gene>
<evidence type="ECO:0000313" key="2">
    <source>
        <dbReference type="Proteomes" id="UP000019489"/>
    </source>
</evidence>